<gene>
    <name evidence="6" type="ORF">PZA18_04810</name>
</gene>
<dbReference type="InterPro" id="IPR049052">
    <property type="entry name" value="nSTAND1"/>
</dbReference>
<accession>A0ABT7DW30</accession>
<dbReference type="Gene3D" id="1.25.40.10">
    <property type="entry name" value="Tetratricopeptide repeat domain"/>
    <property type="match status" value="2"/>
</dbReference>
<evidence type="ECO:0000256" key="2">
    <source>
        <dbReference type="PROSITE-ProRule" id="PRU00339"/>
    </source>
</evidence>
<dbReference type="SUPFAM" id="SSF52540">
    <property type="entry name" value="P-loop containing nucleoside triphosphate hydrolases"/>
    <property type="match status" value="1"/>
</dbReference>
<evidence type="ECO:0000259" key="5">
    <source>
        <dbReference type="PROSITE" id="PS51755"/>
    </source>
</evidence>
<dbReference type="PROSITE" id="PS51755">
    <property type="entry name" value="OMPR_PHOB"/>
    <property type="match status" value="1"/>
</dbReference>
<dbReference type="Pfam" id="PF20703">
    <property type="entry name" value="nSTAND1"/>
    <property type="match status" value="1"/>
</dbReference>
<keyword evidence="1 3" id="KW-0238">DNA-binding</keyword>
<reference evidence="6" key="1">
    <citation type="submission" date="2023-03" db="EMBL/GenBank/DDBJ databases">
        <title>Chitinimonas shenzhenensis gen. nov., sp. nov., a novel member of family Burkholderiaceae isolated from activated sludge collected in Shen Zhen, China.</title>
        <authorList>
            <person name="Wang X."/>
        </authorList>
    </citation>
    <scope>NUCLEOTIDE SEQUENCE</scope>
    <source>
        <strain evidence="6">DQS-5</strain>
    </source>
</reference>
<dbReference type="SUPFAM" id="SSF46894">
    <property type="entry name" value="C-terminal effector domain of the bipartite response regulators"/>
    <property type="match status" value="1"/>
</dbReference>
<proteinExistence type="predicted"/>
<evidence type="ECO:0000256" key="4">
    <source>
        <dbReference type="SAM" id="Phobius"/>
    </source>
</evidence>
<dbReference type="RefSeq" id="WP_284099660.1">
    <property type="nucleotide sequence ID" value="NZ_JARRAF010000004.1"/>
</dbReference>
<comment type="caution">
    <text evidence="6">The sequence shown here is derived from an EMBL/GenBank/DDBJ whole genome shotgun (WGS) entry which is preliminary data.</text>
</comment>
<dbReference type="InterPro" id="IPR011990">
    <property type="entry name" value="TPR-like_helical_dom_sf"/>
</dbReference>
<dbReference type="InterPro" id="IPR001867">
    <property type="entry name" value="OmpR/PhoB-type_DNA-bd"/>
</dbReference>
<evidence type="ECO:0000313" key="6">
    <source>
        <dbReference type="EMBL" id="MDK2123370.1"/>
    </source>
</evidence>
<feature type="repeat" description="TPR" evidence="2">
    <location>
        <begin position="770"/>
        <end position="803"/>
    </location>
</feature>
<keyword evidence="2" id="KW-0802">TPR repeat</keyword>
<dbReference type="PANTHER" id="PTHR47691">
    <property type="entry name" value="REGULATOR-RELATED"/>
    <property type="match status" value="1"/>
</dbReference>
<dbReference type="InterPro" id="IPR036388">
    <property type="entry name" value="WH-like_DNA-bd_sf"/>
</dbReference>
<feature type="domain" description="OmpR/PhoB-type" evidence="5">
    <location>
        <begin position="3"/>
        <end position="101"/>
    </location>
</feature>
<keyword evidence="4" id="KW-1133">Transmembrane helix</keyword>
<name>A0ABT7DW30_9NEIS</name>
<dbReference type="PROSITE" id="PS50005">
    <property type="entry name" value="TPR"/>
    <property type="match status" value="1"/>
</dbReference>
<organism evidence="6 7">
    <name type="scientific">Parachitinimonas caeni</name>
    <dbReference type="NCBI Taxonomy" id="3031301"/>
    <lineage>
        <taxon>Bacteria</taxon>
        <taxon>Pseudomonadati</taxon>
        <taxon>Pseudomonadota</taxon>
        <taxon>Betaproteobacteria</taxon>
        <taxon>Neisseriales</taxon>
        <taxon>Chitinibacteraceae</taxon>
        <taxon>Parachitinimonas</taxon>
    </lineage>
</organism>
<dbReference type="Gene3D" id="3.40.50.300">
    <property type="entry name" value="P-loop containing nucleotide triphosphate hydrolases"/>
    <property type="match status" value="1"/>
</dbReference>
<feature type="transmembrane region" description="Helical" evidence="4">
    <location>
        <begin position="589"/>
        <end position="609"/>
    </location>
</feature>
<dbReference type="InterPro" id="IPR027417">
    <property type="entry name" value="P-loop_NTPase"/>
</dbReference>
<dbReference type="CDD" id="cd00383">
    <property type="entry name" value="trans_reg_C"/>
    <property type="match status" value="1"/>
</dbReference>
<dbReference type="InterPro" id="IPR016032">
    <property type="entry name" value="Sig_transdc_resp-reg_C-effctor"/>
</dbReference>
<dbReference type="InterPro" id="IPR019734">
    <property type="entry name" value="TPR_rpt"/>
</dbReference>
<dbReference type="Gene3D" id="1.10.10.10">
    <property type="entry name" value="Winged helix-like DNA-binding domain superfamily/Winged helix DNA-binding domain"/>
    <property type="match status" value="1"/>
</dbReference>
<dbReference type="SMART" id="SM00028">
    <property type="entry name" value="TPR"/>
    <property type="match status" value="5"/>
</dbReference>
<dbReference type="SMART" id="SM00862">
    <property type="entry name" value="Trans_reg_C"/>
    <property type="match status" value="1"/>
</dbReference>
<dbReference type="EMBL" id="JARRAF010000004">
    <property type="protein sequence ID" value="MDK2123370.1"/>
    <property type="molecule type" value="Genomic_DNA"/>
</dbReference>
<evidence type="ECO:0000313" key="7">
    <source>
        <dbReference type="Proteomes" id="UP001172778"/>
    </source>
</evidence>
<dbReference type="Proteomes" id="UP001172778">
    <property type="component" value="Unassembled WGS sequence"/>
</dbReference>
<keyword evidence="4" id="KW-0472">Membrane</keyword>
<dbReference type="PANTHER" id="PTHR47691:SF3">
    <property type="entry name" value="HTH-TYPE TRANSCRIPTIONAL REGULATOR RV0890C-RELATED"/>
    <property type="match status" value="1"/>
</dbReference>
<keyword evidence="4" id="KW-0812">Transmembrane</keyword>
<sequence length="1095" mass="119784">MKRESFRFGDWTVSPQTNCLSNGETLRQVEPKLMDVLVVLCGHPGEVISAERLVQECWGSAEVGDNPLHKTITHLRRMLGDSATAPRYIETIRKRGYRAIAPIVLADSGVALATAVSWTHGSPFRGLQAFEEIHAPIFFGRSTAIGALLQGLSQQLAAGRALQLVLGPSGCGKTSLVRAGLLPVLMQEAGAFGMRVVSSSLLDLADLGEQDLHLSLAGAMLDWECEGSPLFAGSSAASLAERLQADVTSETLALRWALARQPANPSRPYCLLFVDHFEALFQTACSPSQQLAFVATLDQLARSGQVLVILACRNAFYPQLAQLPLLLEGKAGGAHFDLAPPSAAEIAQIIRLPAAAARLSFDVEGSSQTRLDDVLCEGAAHNPDLLPLLQYTLQELYQQRSPSGQLTFAAYHALGGIEGAVGSRAEQLMATLTPAQRGALPRVLSLLIRISADDDSVSSRRAAWQSLQSEDERVLVEALIKNRLLISELVGQERGFRLAQEALLRRWPRLTEWIDEHRSDLRIRARLALQTNRWLAEARSTDLLLPAGKPLAEARYLQAQGRFSLTTDELALIRASTGRQQRRRRIKRAIVGVIVVLAVLSVVLGLQAMQSARIASQHRAEAENLLGYMVGDFAEKLRPLGRLDLLDSVSRKALDYLASSSRAGLGQTALLQRAKALQGIGEVKVARADKAAAKAAFDAALAILENLLASQPPSPEVLKQLGIVWFWQGQLALQGNDARTAEAAFLRYLDYSQQRSQLQPDEVDGWIEQSYAHNSLGSLYLKRGHVERAQAGFNASVDLKTRALAARPDNATLQADLADSLSWLASARQATGQLDAAEHLYRREQQLLTRLMQAAPEAALWQQRLAQSLQRAAAVRLAQGVEPAARSDLQRAMQLLDAVIQREPDNRNWQRARIYAELEWQRLALYRGELEPARAGLQQALDQLLGLIQQDPGRQDWRRLLAAVQQRQAQVLLGLRKPGEALTLASEAQVQLESMHRRNPADTRTQMVLADTLLTIADAHRQAGGLDAAQRVCQQVTALLQPSAPPSRNFQLLDPWVRAHACLGANQPAAAARQYLAQIGYRDKFYLSGLAAAAR</sequence>
<feature type="DNA-binding region" description="OmpR/PhoB-type" evidence="3">
    <location>
        <begin position="3"/>
        <end position="101"/>
    </location>
</feature>
<evidence type="ECO:0000256" key="3">
    <source>
        <dbReference type="PROSITE-ProRule" id="PRU01091"/>
    </source>
</evidence>
<keyword evidence="7" id="KW-1185">Reference proteome</keyword>
<evidence type="ECO:0000256" key="1">
    <source>
        <dbReference type="ARBA" id="ARBA00023125"/>
    </source>
</evidence>
<dbReference type="Pfam" id="PF00486">
    <property type="entry name" value="Trans_reg_C"/>
    <property type="match status" value="1"/>
</dbReference>
<protein>
    <submittedName>
        <fullName evidence="6">Winged helix-turn-helix domain-containing protein</fullName>
    </submittedName>
</protein>
<dbReference type="SUPFAM" id="SSF48452">
    <property type="entry name" value="TPR-like"/>
    <property type="match status" value="1"/>
</dbReference>